<evidence type="ECO:0000256" key="1">
    <source>
        <dbReference type="SAM" id="MobiDB-lite"/>
    </source>
</evidence>
<dbReference type="EMBL" id="CP011269">
    <property type="protein sequence ID" value="ALI29838.1"/>
    <property type="molecule type" value="Genomic_DNA"/>
</dbReference>
<accession>A0A0N9YJQ8</accession>
<reference evidence="3 6" key="1">
    <citation type="journal article" date="2015" name="MBio">
        <title>Enzymatic Degradation of Phenazines Can Generate Energy and Protect Sensitive Organisms from Toxicity.</title>
        <authorList>
            <person name="Costa K.C."/>
            <person name="Bergkessel M."/>
            <person name="Saunders S."/>
            <person name="Korlach J."/>
            <person name="Newman D.K."/>
        </authorList>
    </citation>
    <scope>NUCLEOTIDE SEQUENCE [LARGE SCALE GENOMIC DNA]</scope>
    <source>
        <strain evidence="3 6">CT6</strain>
    </source>
</reference>
<gene>
    <name evidence="5" type="ORF">NCTC1542_04806</name>
    <name evidence="4" type="ORF">R4485_31755</name>
    <name evidence="3" type="ORF">XA26_60570</name>
</gene>
<name>A0A0N9YJQ8_MYCFO</name>
<dbReference type="PATRIC" id="fig|1766.6.peg.6022"/>
<dbReference type="STRING" id="1766.XA26_60570"/>
<evidence type="ECO:0000313" key="7">
    <source>
        <dbReference type="Proteomes" id="UP000255389"/>
    </source>
</evidence>
<keyword evidence="2" id="KW-1133">Transmembrane helix</keyword>
<feature type="transmembrane region" description="Helical" evidence="2">
    <location>
        <begin position="94"/>
        <end position="119"/>
    </location>
</feature>
<evidence type="ECO:0000256" key="2">
    <source>
        <dbReference type="SAM" id="Phobius"/>
    </source>
</evidence>
<feature type="transmembrane region" description="Helical" evidence="2">
    <location>
        <begin position="57"/>
        <end position="82"/>
    </location>
</feature>
<organism evidence="3 6">
    <name type="scientific">Mycolicibacterium fortuitum</name>
    <name type="common">Mycobacterium fortuitum</name>
    <dbReference type="NCBI Taxonomy" id="1766"/>
    <lineage>
        <taxon>Bacteria</taxon>
        <taxon>Bacillati</taxon>
        <taxon>Actinomycetota</taxon>
        <taxon>Actinomycetes</taxon>
        <taxon>Mycobacteriales</taxon>
        <taxon>Mycobacteriaceae</taxon>
        <taxon>Mycolicibacterium</taxon>
    </lineage>
</organism>
<dbReference type="Proteomes" id="UP000057134">
    <property type="component" value="Chromosome"/>
</dbReference>
<evidence type="ECO:0000313" key="4">
    <source>
        <dbReference type="EMBL" id="MDV7294743.1"/>
    </source>
</evidence>
<protein>
    <submittedName>
        <fullName evidence="3">Uncharacterized protein</fullName>
    </submittedName>
</protein>
<evidence type="ECO:0000313" key="5">
    <source>
        <dbReference type="EMBL" id="SUA03326.1"/>
    </source>
</evidence>
<sequence length="217" mass="21987">MTYPNSPFGQGFPGQPGDQQPLYTQQPPPPILGQPGYPGQQPPAQAPGEPSGVTGTIAAVLAGLGGVVGLGSGAITGFHAFALHDLMNISGGTYAIVIVGAVISAAFGLPLLIGAILLFQAKIIGRWLVVGGCAGAIASVLFALVVDTAIRSDYPGYPGATTPVSLVSLIFPIATLVLALVPSTAAWIEAKQNPAAAQPYPQNPVAPQPYPQYPGWG</sequence>
<dbReference type="GeneID" id="93416562"/>
<feature type="transmembrane region" description="Helical" evidence="2">
    <location>
        <begin position="166"/>
        <end position="188"/>
    </location>
</feature>
<keyword evidence="2" id="KW-0472">Membrane</keyword>
<dbReference type="KEGG" id="mft:XA26_60570"/>
<reference evidence="5 7" key="2">
    <citation type="submission" date="2018-06" db="EMBL/GenBank/DDBJ databases">
        <authorList>
            <consortium name="Pathogen Informatics"/>
            <person name="Doyle S."/>
        </authorList>
    </citation>
    <scope>NUCLEOTIDE SEQUENCE [LARGE SCALE GENOMIC DNA]</scope>
    <source>
        <strain evidence="5 7">NCTC1542</strain>
    </source>
</reference>
<keyword evidence="2" id="KW-0812">Transmembrane</keyword>
<dbReference type="EMBL" id="JAWLVV010000046">
    <property type="protein sequence ID" value="MDV7294743.1"/>
    <property type="molecule type" value="Genomic_DNA"/>
</dbReference>
<feature type="transmembrane region" description="Helical" evidence="2">
    <location>
        <begin position="126"/>
        <end position="146"/>
    </location>
</feature>
<feature type="compositionally biased region" description="Low complexity" evidence="1">
    <location>
        <begin position="7"/>
        <end position="25"/>
    </location>
</feature>
<proteinExistence type="predicted"/>
<evidence type="ECO:0000313" key="3">
    <source>
        <dbReference type="EMBL" id="ALI29838.1"/>
    </source>
</evidence>
<dbReference type="EMBL" id="UGQY01000004">
    <property type="protein sequence ID" value="SUA03326.1"/>
    <property type="molecule type" value="Genomic_DNA"/>
</dbReference>
<dbReference type="Proteomes" id="UP000255389">
    <property type="component" value="Unassembled WGS sequence"/>
</dbReference>
<feature type="region of interest" description="Disordered" evidence="1">
    <location>
        <begin position="1"/>
        <end position="51"/>
    </location>
</feature>
<dbReference type="AlphaFoldDB" id="A0A0N9YJQ8"/>
<reference evidence="4" key="3">
    <citation type="submission" date="2023-10" db="EMBL/GenBank/DDBJ databases">
        <title>Mycolicibacterium fortuitum clinical isolates causing pulmonary infections in humans.</title>
        <authorList>
            <person name="Mejia-Ponce P.M."/>
            <person name="Zenteno-Cuevas R."/>
            <person name="Licona-Cassani C."/>
        </authorList>
    </citation>
    <scope>NUCLEOTIDE SEQUENCE</scope>
    <source>
        <strain evidence="4">M8</strain>
    </source>
</reference>
<dbReference type="RefSeq" id="WP_003884150.1">
    <property type="nucleotide sequence ID" value="NZ_CP011269.1"/>
</dbReference>
<keyword evidence="6" id="KW-1185">Reference proteome</keyword>
<dbReference type="Proteomes" id="UP001186041">
    <property type="component" value="Unassembled WGS sequence"/>
</dbReference>
<evidence type="ECO:0000313" key="6">
    <source>
        <dbReference type="Proteomes" id="UP000057134"/>
    </source>
</evidence>